<dbReference type="Pfam" id="PF00196">
    <property type="entry name" value="GerE"/>
    <property type="match status" value="1"/>
</dbReference>
<dbReference type="KEGG" id="mtc:MT0399"/>
<organism evidence="6 7">
    <name type="scientific">Mycobacterium tuberculosis (strain CDC 1551 / Oshkosh)</name>
    <dbReference type="NCBI Taxonomy" id="83331"/>
    <lineage>
        <taxon>Bacteria</taxon>
        <taxon>Bacillati</taxon>
        <taxon>Actinomycetota</taxon>
        <taxon>Actinomycetes</taxon>
        <taxon>Mycobacteriales</taxon>
        <taxon>Mycobacteriaceae</taxon>
        <taxon>Mycobacterium</taxon>
        <taxon>Mycobacterium tuberculosis complex</taxon>
    </lineage>
</organism>
<dbReference type="InterPro" id="IPR011990">
    <property type="entry name" value="TPR-like_helical_dom_sf"/>
</dbReference>
<evidence type="ECO:0000256" key="3">
    <source>
        <dbReference type="ARBA" id="ARBA00023163"/>
    </source>
</evidence>
<dbReference type="EMBL" id="AE000516">
    <property type="protein sequence ID" value="AAK44621.1"/>
    <property type="molecule type" value="Genomic_DNA"/>
</dbReference>
<dbReference type="SUPFAM" id="SSF48452">
    <property type="entry name" value="TPR-like"/>
    <property type="match status" value="2"/>
</dbReference>
<dbReference type="PANTHER" id="PTHR47691">
    <property type="entry name" value="REGULATOR-RELATED"/>
    <property type="match status" value="1"/>
</dbReference>
<dbReference type="Gene3D" id="3.40.50.300">
    <property type="entry name" value="P-loop containing nucleotide triphosphate hydrolases"/>
    <property type="match status" value="1"/>
</dbReference>
<reference evidence="6 7" key="1">
    <citation type="journal article" date="2002" name="J. Bacteriol.">
        <title>Whole-genome comparison of Mycobacterium tuberculosis clinical and laboratory strains.</title>
        <authorList>
            <person name="Fleischmann R.D."/>
            <person name="Alland D."/>
            <person name="Eisen J.A."/>
            <person name="Carpenter L."/>
            <person name="White O."/>
            <person name="Peterson J."/>
            <person name="DeBoy R."/>
            <person name="Dodson R."/>
            <person name="Gwinn M."/>
            <person name="Haft D."/>
            <person name="Hickey E."/>
            <person name="Kolonay J.F."/>
            <person name="Nelson W.C."/>
            <person name="Umayam L.A."/>
            <person name="Ermolaeva M."/>
            <person name="Salzberg S.L."/>
            <person name="Delcher A."/>
            <person name="Utterback T."/>
            <person name="Weidman J."/>
            <person name="Khouri H."/>
            <person name="Gill J."/>
            <person name="Mikula A."/>
            <person name="Bishai W."/>
            <person name="Jacobs Jr W.R.Jr."/>
            <person name="Venter J.C."/>
            <person name="Fraser C.M."/>
        </authorList>
    </citation>
    <scope>NUCLEOTIDE SEQUENCE [LARGE SCALE GENOMIC DNA]</scope>
    <source>
        <strain evidence="7">CDC 1551 / Oshkosh</strain>
    </source>
</reference>
<dbReference type="GO" id="GO:0003677">
    <property type="term" value="F:DNA binding"/>
    <property type="evidence" value="ECO:0007669"/>
    <property type="project" value="UniProtKB-KW"/>
</dbReference>
<dbReference type="CDD" id="cd06170">
    <property type="entry name" value="LuxR_C_like"/>
    <property type="match status" value="1"/>
</dbReference>
<dbReference type="FunFam" id="3.40.50.300:FF:001702">
    <property type="entry name" value="Transcriptional regulator, LuxR family"/>
    <property type="match status" value="1"/>
</dbReference>
<name>Q7D9W9_MYCTO</name>
<dbReference type="SUPFAM" id="SSF52540">
    <property type="entry name" value="P-loop containing nucleoside triphosphate hydrolases"/>
    <property type="match status" value="1"/>
</dbReference>
<dbReference type="GO" id="GO:0009190">
    <property type="term" value="P:cyclic nucleotide biosynthetic process"/>
    <property type="evidence" value="ECO:0007669"/>
    <property type="project" value="InterPro"/>
</dbReference>
<keyword evidence="1" id="KW-0805">Transcription regulation</keyword>
<dbReference type="InterPro" id="IPR027417">
    <property type="entry name" value="P-loop_NTPase"/>
</dbReference>
<dbReference type="InterPro" id="IPR058852">
    <property type="entry name" value="HTH_77"/>
</dbReference>
<keyword evidence="2" id="KW-0238">DNA-binding</keyword>
<dbReference type="GO" id="GO:0006355">
    <property type="term" value="P:regulation of DNA-templated transcription"/>
    <property type="evidence" value="ECO:0007669"/>
    <property type="project" value="InterPro"/>
</dbReference>
<accession>Q7D9W9</accession>
<dbReference type="Gene3D" id="3.30.70.1230">
    <property type="entry name" value="Nucleotide cyclase"/>
    <property type="match status" value="2"/>
</dbReference>
<dbReference type="Gene3D" id="1.10.10.10">
    <property type="entry name" value="Winged helix-like DNA-binding domain superfamily/Winged helix DNA-binding domain"/>
    <property type="match status" value="1"/>
</dbReference>
<sequence length="1092" mass="117464">MRLSGAGMSKLLPRGTVTLLLADVEGSTWLWETHPDDMGAAVARLDKAVSGVIAAHDGVRPVEQGEGDSFVLAFACASDAVAAALDLQRARLAPIRLRIGVHTGEVALRDEGNYAGPTINRTARLRDLAHGGQTVLSGVTESLVIDRLPDKAWLVDLGTHALRDLSRPERVMQLCHPELRIDFPPLRVANDDVAHGLPVHLTRFVGRGAQITEVHRLVTDNRLVTLTGAGGVGKTRLAAQLAAQIAGEFGRAWFVDLAPITDPDLVPVTVAGALGLHDQPGRSTTDTVLRFLGGRPALVVLDNCEHLLDATAALVLALVKACRGVRLLATCREPLRVEGEVSYRVPSLSLSDEAVEMFCYRAQRVRPDFRLTDDNSAAVTEICKRLDGLPLAIELAAARLRSMTLDEIIDGLRDRFALLTGGARTAAHRQQTLWASVDWSYTLLTEPERTLFRRLAVFVGCFFVDDAQAVACSGDVQRYQVLDEITLLVDKSLVMADDNSGRTCYRLCETMRHYALEKLSEAGEVDAVFARHRDYYTALAARVDNPGPSDYSHCLDQAETEIDNLRAAFVWNRENSDTEGALALASSLLRVWMTRGRIQEGRAWFDSILADENARHLEVAAAVRARALADKALLDIFVDAAAGMEQAQQALVIAREVDEPALLSRALTACGLIAVAVARADAAASYFAEAIDLARAVDDRWRLAQILTFQAVDAVVAGDPVAARPAAQEARELAAAIGDHSNALWCRWCLGYAQLMRGELAAAAAQFGEVVDEAEASQEVLHKANSLQGLAFALAYQGELSAARAAADAALEAAELGEYFAGMGYSALTTAALAAGDVQTAQHASEAAWRNLSLALPLSAAVQRAFNAQAALAGGDLSAARRWCDDAVQSMTGHHLAMALATRARIAVAEGKREEAERDAHKALACAAESGAHLDLPDVLECLAGLASDAGTHHAAARLFGAAEAIRQQIGSVRFAIYRSDYVQSVTALRDAMGEKDFDAAWAEGAALSIKETIAYAQRGHSWRKRPATGWESLTPTEIDVVRLVGEGLANKDIATRLFVSPRTVQTHLTHVYTKLGFTSRLQLAQAAARRT</sequence>
<dbReference type="InterPro" id="IPR016032">
    <property type="entry name" value="Sig_transdc_resp-reg_C-effctor"/>
</dbReference>
<evidence type="ECO:0000256" key="2">
    <source>
        <dbReference type="ARBA" id="ARBA00023125"/>
    </source>
</evidence>
<protein>
    <submittedName>
        <fullName evidence="6">Transcriptional regulator, LuxR family</fullName>
    </submittedName>
</protein>
<dbReference type="SUPFAM" id="SSF55073">
    <property type="entry name" value="Nucleotide cyclase"/>
    <property type="match status" value="1"/>
</dbReference>
<dbReference type="GO" id="GO:0004016">
    <property type="term" value="F:adenylate cyclase activity"/>
    <property type="evidence" value="ECO:0007669"/>
    <property type="project" value="UniProtKB-ARBA"/>
</dbReference>
<dbReference type="Gene3D" id="1.25.40.10">
    <property type="entry name" value="Tetratricopeptide repeat domain"/>
    <property type="match status" value="1"/>
</dbReference>
<dbReference type="PROSITE" id="PS00622">
    <property type="entry name" value="HTH_LUXR_1"/>
    <property type="match status" value="1"/>
</dbReference>
<evidence type="ECO:0000259" key="5">
    <source>
        <dbReference type="PROSITE" id="PS50125"/>
    </source>
</evidence>
<dbReference type="PROSITE" id="PS50125">
    <property type="entry name" value="GUANYLATE_CYCLASE_2"/>
    <property type="match status" value="1"/>
</dbReference>
<gene>
    <name evidence="6" type="ordered locus">MT0399</name>
</gene>
<dbReference type="InterPro" id="IPR001054">
    <property type="entry name" value="A/G_cyclase"/>
</dbReference>
<dbReference type="Proteomes" id="UP000001020">
    <property type="component" value="Chromosome"/>
</dbReference>
<proteinExistence type="predicted"/>
<dbReference type="GO" id="GO:0043531">
    <property type="term" value="F:ADP binding"/>
    <property type="evidence" value="ECO:0007669"/>
    <property type="project" value="InterPro"/>
</dbReference>
<dbReference type="CDD" id="cd07302">
    <property type="entry name" value="CHD"/>
    <property type="match status" value="1"/>
</dbReference>
<dbReference type="GO" id="GO:0035556">
    <property type="term" value="P:intracellular signal transduction"/>
    <property type="evidence" value="ECO:0007669"/>
    <property type="project" value="InterPro"/>
</dbReference>
<evidence type="ECO:0000256" key="1">
    <source>
        <dbReference type="ARBA" id="ARBA00023015"/>
    </source>
</evidence>
<keyword evidence="3" id="KW-0804">Transcription</keyword>
<keyword evidence="7" id="KW-1185">Reference proteome</keyword>
<dbReference type="AlphaFoldDB" id="Q7D9W9"/>
<dbReference type="PRINTS" id="PR00364">
    <property type="entry name" value="DISEASERSIST"/>
</dbReference>
<evidence type="ECO:0000259" key="4">
    <source>
        <dbReference type="PROSITE" id="PS50043"/>
    </source>
</evidence>
<dbReference type="InterPro" id="IPR036388">
    <property type="entry name" value="WH-like_DNA-bd_sf"/>
</dbReference>
<dbReference type="FunFam" id="1.10.10.10:FF:000553">
    <property type="entry name" value="Transcriptional regulator, LuxR family"/>
    <property type="match status" value="1"/>
</dbReference>
<dbReference type="PRINTS" id="PR00038">
    <property type="entry name" value="HTHLUXR"/>
</dbReference>
<dbReference type="InterPro" id="IPR000792">
    <property type="entry name" value="Tscrpt_reg_LuxR_C"/>
</dbReference>
<dbReference type="HOGENOM" id="CLU_004665_5_0_11"/>
<dbReference type="SMART" id="SM00421">
    <property type="entry name" value="HTH_LUXR"/>
    <property type="match status" value="1"/>
</dbReference>
<dbReference type="PANTHER" id="PTHR47691:SF3">
    <property type="entry name" value="HTH-TYPE TRANSCRIPTIONAL REGULATOR RV0890C-RELATED"/>
    <property type="match status" value="1"/>
</dbReference>
<dbReference type="SUPFAM" id="SSF46894">
    <property type="entry name" value="C-terminal effector domain of the bipartite response regulators"/>
    <property type="match status" value="1"/>
</dbReference>
<evidence type="ECO:0000313" key="7">
    <source>
        <dbReference type="Proteomes" id="UP000001020"/>
    </source>
</evidence>
<feature type="domain" description="HTH luxR-type" evidence="4">
    <location>
        <begin position="1027"/>
        <end position="1092"/>
    </location>
</feature>
<dbReference type="Pfam" id="PF25872">
    <property type="entry name" value="HTH_77"/>
    <property type="match status" value="1"/>
</dbReference>
<dbReference type="PROSITE" id="PS50043">
    <property type="entry name" value="HTH_LUXR_2"/>
    <property type="match status" value="1"/>
</dbReference>
<feature type="domain" description="Guanylate cyclase" evidence="5">
    <location>
        <begin position="18"/>
        <end position="126"/>
    </location>
</feature>
<evidence type="ECO:0000313" key="6">
    <source>
        <dbReference type="EMBL" id="AAK44621.1"/>
    </source>
</evidence>
<dbReference type="InterPro" id="IPR029787">
    <property type="entry name" value="Nucleotide_cyclase"/>
</dbReference>